<feature type="binding site" evidence="10">
    <location>
        <position position="141"/>
    </location>
    <ligand>
        <name>substrate</name>
    </ligand>
</feature>
<dbReference type="GO" id="GO:0005975">
    <property type="term" value="P:carbohydrate metabolic process"/>
    <property type="evidence" value="ECO:0007669"/>
    <property type="project" value="InterPro"/>
</dbReference>
<keyword evidence="7 8" id="KW-0326">Glycosidase</keyword>
<feature type="active site" description="Nucleophile" evidence="9">
    <location>
        <position position="304"/>
    </location>
</feature>
<dbReference type="EMBL" id="JANCLT010000009">
    <property type="protein sequence ID" value="MCP8970039.1"/>
    <property type="molecule type" value="Genomic_DNA"/>
</dbReference>
<dbReference type="RefSeq" id="WP_254759959.1">
    <property type="nucleotide sequence ID" value="NZ_JANCLT010000009.1"/>
</dbReference>
<dbReference type="InterPro" id="IPR013529">
    <property type="entry name" value="Glyco_hydro_42_N"/>
</dbReference>
<gene>
    <name evidence="14" type="ORF">NK662_16065</name>
</gene>
<dbReference type="GO" id="GO:0046872">
    <property type="term" value="F:metal ion binding"/>
    <property type="evidence" value="ECO:0007669"/>
    <property type="project" value="UniProtKB-KW"/>
</dbReference>
<dbReference type="InterPro" id="IPR029062">
    <property type="entry name" value="Class_I_gatase-like"/>
</dbReference>
<dbReference type="PANTHER" id="PTHR36447:SF2">
    <property type="entry name" value="BETA-GALACTOSIDASE YESZ"/>
    <property type="match status" value="1"/>
</dbReference>
<evidence type="ECO:0000256" key="3">
    <source>
        <dbReference type="ARBA" id="ARBA00012756"/>
    </source>
</evidence>
<dbReference type="PIRSF" id="PIRSF001084">
    <property type="entry name" value="B-galactosidase"/>
    <property type="match status" value="1"/>
</dbReference>
<keyword evidence="5 8" id="KW-0378">Hydrolase</keyword>
<feature type="domain" description="Glycoside hydrolase family 42 N-terminal" evidence="12">
    <location>
        <begin position="6"/>
        <end position="379"/>
    </location>
</feature>
<dbReference type="PANTHER" id="PTHR36447">
    <property type="entry name" value="BETA-GALACTOSIDASE GANA"/>
    <property type="match status" value="1"/>
</dbReference>
<evidence type="ECO:0000259" key="13">
    <source>
        <dbReference type="Pfam" id="PF08532"/>
    </source>
</evidence>
<dbReference type="Proteomes" id="UP001156102">
    <property type="component" value="Unassembled WGS sequence"/>
</dbReference>
<evidence type="ECO:0000256" key="10">
    <source>
        <dbReference type="PIRSR" id="PIRSR001084-2"/>
    </source>
</evidence>
<keyword evidence="6 11" id="KW-0862">Zinc</keyword>
<dbReference type="EC" id="3.2.1.23" evidence="3 8"/>
<dbReference type="InterPro" id="IPR013738">
    <property type="entry name" value="Beta_galactosidase_Trimer"/>
</dbReference>
<name>A0AA41XB10_9BACI</name>
<dbReference type="Gene3D" id="3.40.50.880">
    <property type="match status" value="1"/>
</dbReference>
<proteinExistence type="inferred from homology"/>
<comment type="catalytic activity">
    <reaction evidence="1 8">
        <text>Hydrolysis of terminal non-reducing beta-D-galactose residues in beta-D-galactosides.</text>
        <dbReference type="EC" id="3.2.1.23"/>
    </reaction>
</comment>
<dbReference type="InterPro" id="IPR003476">
    <property type="entry name" value="Glyco_hydro_42"/>
</dbReference>
<evidence type="ECO:0000259" key="12">
    <source>
        <dbReference type="Pfam" id="PF02449"/>
    </source>
</evidence>
<keyword evidence="15" id="KW-1185">Reference proteome</keyword>
<dbReference type="InterPro" id="IPR017853">
    <property type="entry name" value="GH"/>
</dbReference>
<comment type="similarity">
    <text evidence="2 8">Belongs to the glycosyl hydrolase 42 family.</text>
</comment>
<evidence type="ECO:0000256" key="8">
    <source>
        <dbReference type="PIRNR" id="PIRNR001084"/>
    </source>
</evidence>
<dbReference type="Gene3D" id="3.20.20.80">
    <property type="entry name" value="Glycosidases"/>
    <property type="match status" value="1"/>
</dbReference>
<keyword evidence="4 11" id="KW-0479">Metal-binding</keyword>
<evidence type="ECO:0000256" key="9">
    <source>
        <dbReference type="PIRSR" id="PIRSR001084-1"/>
    </source>
</evidence>
<sequence>MYTGVDYYPEHWPFDMMEEDMEGIKLLGSNMVRIGEFAWHKMEKTEGAFDFSFFDDVIVKLKQHGLDVMFGTPTATFPAWLAAKHPDILSKDENGVTRVFGGRRQYCFNSKTYRAYSARITEKLVQHYRNEEAIVAWQIDNEFGHEGSDMCYCEQCHSAFQTFLQEKYKNIDVLNEAYGTIFWGQTYNDFSEIPAPTKTITVHNPSLQLDWARFRSHSINSYANEMVDIVRKHKGEHQLVTTNVSGGFFGKWFDHEENVKGMDFVSYDNYPVWGGLVEPITPAAIAMAHDFNRGLLDKNFWIVEELMGAQGHNVIGYLPRPDQAKMWSYQAFAHGCTDMLYFRWRGMNKGTEQFCYGIVDHSNRRGRKYKEVQRTFADIRPYENVLQTAIQSDIAVLYDYDNVWSWRFQQQSAGFDFTNELLRLYTPFFKLNTHMDVIPAHRDFSKYKVLLVPALQIIDEELGCRFTEFVEQGGTILFSFRTGLKDKDNNIHFKMLSPGYVKDLVGAEIEEIEALAPGRGTTVAGGGKQFACEVWRDILTPTTAEVLYKYEDPFFPHAAVTKNQYGKGTVYYIGGGMEEALVAEIAREVVQAQGISHIESPEGLEVYRREDHLFLLNHTDGVQVFNGMELAPYESKIVKA</sequence>
<dbReference type="Pfam" id="PF02449">
    <property type="entry name" value="Glyco_hydro_42"/>
    <property type="match status" value="1"/>
</dbReference>
<feature type="binding site" evidence="11">
    <location>
        <position position="156"/>
    </location>
    <ligand>
        <name>Zn(2+)</name>
        <dbReference type="ChEBI" id="CHEBI:29105"/>
    </ligand>
</feature>
<evidence type="ECO:0000256" key="7">
    <source>
        <dbReference type="ARBA" id="ARBA00023295"/>
    </source>
</evidence>
<feature type="binding site" evidence="11">
    <location>
        <position position="107"/>
    </location>
    <ligand>
        <name>Zn(2+)</name>
        <dbReference type="ChEBI" id="CHEBI:29105"/>
    </ligand>
</feature>
<comment type="caution">
    <text evidence="14">The sequence shown here is derived from an EMBL/GenBank/DDBJ whole genome shotgun (WGS) entry which is preliminary data.</text>
</comment>
<dbReference type="AlphaFoldDB" id="A0AA41XB10"/>
<feature type="binding site" evidence="11">
    <location>
        <position position="153"/>
    </location>
    <ligand>
        <name>Zn(2+)</name>
        <dbReference type="ChEBI" id="CHEBI:29105"/>
    </ligand>
</feature>
<evidence type="ECO:0000256" key="6">
    <source>
        <dbReference type="ARBA" id="ARBA00022833"/>
    </source>
</evidence>
<accession>A0AA41XB10</accession>
<evidence type="ECO:0000256" key="4">
    <source>
        <dbReference type="ARBA" id="ARBA00022723"/>
    </source>
</evidence>
<dbReference type="GO" id="GO:0009341">
    <property type="term" value="C:beta-galactosidase complex"/>
    <property type="evidence" value="ECO:0007669"/>
    <property type="project" value="InterPro"/>
</dbReference>
<evidence type="ECO:0000256" key="11">
    <source>
        <dbReference type="PIRSR" id="PIRSR001084-3"/>
    </source>
</evidence>
<evidence type="ECO:0000313" key="14">
    <source>
        <dbReference type="EMBL" id="MCP8970039.1"/>
    </source>
</evidence>
<dbReference type="Pfam" id="PF08532">
    <property type="entry name" value="Glyco_hydro_42M"/>
    <property type="match status" value="1"/>
</dbReference>
<feature type="domain" description="Beta-galactosidase trimerisation" evidence="13">
    <location>
        <begin position="393"/>
        <end position="595"/>
    </location>
</feature>
<dbReference type="SUPFAM" id="SSF52317">
    <property type="entry name" value="Class I glutamine amidotransferase-like"/>
    <property type="match status" value="1"/>
</dbReference>
<dbReference type="SUPFAM" id="SSF51445">
    <property type="entry name" value="(Trans)glycosidases"/>
    <property type="match status" value="1"/>
</dbReference>
<evidence type="ECO:0000256" key="5">
    <source>
        <dbReference type="ARBA" id="ARBA00022801"/>
    </source>
</evidence>
<evidence type="ECO:0000313" key="15">
    <source>
        <dbReference type="Proteomes" id="UP001156102"/>
    </source>
</evidence>
<dbReference type="GO" id="GO:0004565">
    <property type="term" value="F:beta-galactosidase activity"/>
    <property type="evidence" value="ECO:0007669"/>
    <property type="project" value="UniProtKB-EC"/>
</dbReference>
<feature type="active site" description="Proton donor" evidence="9">
    <location>
        <position position="142"/>
    </location>
</feature>
<feature type="binding site" evidence="11">
    <location>
        <position position="151"/>
    </location>
    <ligand>
        <name>Zn(2+)</name>
        <dbReference type="ChEBI" id="CHEBI:29105"/>
    </ligand>
</feature>
<reference evidence="14" key="1">
    <citation type="submission" date="2022-07" db="EMBL/GenBank/DDBJ databases">
        <authorList>
            <person name="Li W.-J."/>
            <person name="Deng Q.-Q."/>
        </authorList>
    </citation>
    <scope>NUCLEOTIDE SEQUENCE</scope>
    <source>
        <strain evidence="14">SYSU M60031</strain>
    </source>
</reference>
<dbReference type="CDD" id="cd03143">
    <property type="entry name" value="A4_beta-galactosidase_middle_domain"/>
    <property type="match status" value="1"/>
</dbReference>
<evidence type="ECO:0000256" key="2">
    <source>
        <dbReference type="ARBA" id="ARBA00005940"/>
    </source>
</evidence>
<organism evidence="14 15">
    <name type="scientific">Ectobacillus ponti</name>
    <dbReference type="NCBI Taxonomy" id="2961894"/>
    <lineage>
        <taxon>Bacteria</taxon>
        <taxon>Bacillati</taxon>
        <taxon>Bacillota</taxon>
        <taxon>Bacilli</taxon>
        <taxon>Bacillales</taxon>
        <taxon>Bacillaceae</taxon>
        <taxon>Ectobacillus</taxon>
    </lineage>
</organism>
<protein>
    <recommendedName>
        <fullName evidence="3 8">Beta-galactosidase</fullName>
        <shortName evidence="8">Beta-gal</shortName>
        <ecNumber evidence="3 8">3.2.1.23</ecNumber>
    </recommendedName>
</protein>
<feature type="binding site" evidence="10">
    <location>
        <position position="103"/>
    </location>
    <ligand>
        <name>substrate</name>
    </ligand>
</feature>
<evidence type="ECO:0000256" key="1">
    <source>
        <dbReference type="ARBA" id="ARBA00001412"/>
    </source>
</evidence>